<gene>
    <name evidence="2" type="ORF">HU715_013455</name>
    <name evidence="1" type="ORF">HU715_18105</name>
</gene>
<reference evidence="1" key="2">
    <citation type="submission" date="2020-07" db="EMBL/GenBank/DDBJ databases">
        <authorList>
            <person name="Lood C."/>
            <person name="Girard L."/>
        </authorList>
    </citation>
    <scope>NUCLEOTIDE SEQUENCE</scope>
    <source>
        <strain evidence="1">SWRI12</strain>
    </source>
</reference>
<organism evidence="1">
    <name type="scientific">Pseudomonas zanjanensis</name>
    <dbReference type="NCBI Taxonomy" id="2745496"/>
    <lineage>
        <taxon>Bacteria</taxon>
        <taxon>Pseudomonadati</taxon>
        <taxon>Pseudomonadota</taxon>
        <taxon>Gammaproteobacteria</taxon>
        <taxon>Pseudomonadales</taxon>
        <taxon>Pseudomonadaceae</taxon>
        <taxon>Pseudomonas</taxon>
    </lineage>
</organism>
<dbReference type="AlphaFoldDB" id="A0A923FFS9"/>
<keyword evidence="3" id="KW-1185">Reference proteome</keyword>
<dbReference type="InterPro" id="IPR010265">
    <property type="entry name" value="Phage_lambda_TipM"/>
</dbReference>
<evidence type="ECO:0000313" key="2">
    <source>
        <dbReference type="EMBL" id="MBV4496372.1"/>
    </source>
</evidence>
<dbReference type="EMBL" id="JABWRB020000001">
    <property type="protein sequence ID" value="MBV4496372.1"/>
    <property type="molecule type" value="Genomic_DNA"/>
</dbReference>
<sequence>MAVETFDWCPMVESTSTPEYRTRSSKFGNGYEQVVGDGPNNRVDSWPLTFVVREAVALEIKAFLDRHAGHKSFLWTPPLGELSFFRGTAPSITPKGAGWFTLTTTFTQSFLP</sequence>
<proteinExistence type="predicted"/>
<accession>A0A923FFS9</accession>
<dbReference type="Proteomes" id="UP000636518">
    <property type="component" value="Unassembled WGS sequence"/>
</dbReference>
<dbReference type="Pfam" id="PF05939">
    <property type="entry name" value="Phage_min_tail"/>
    <property type="match status" value="1"/>
</dbReference>
<evidence type="ECO:0000313" key="1">
    <source>
        <dbReference type="EMBL" id="MBC3391573.1"/>
    </source>
</evidence>
<reference evidence="2" key="3">
    <citation type="submission" date="2021-06" db="EMBL/GenBank/DDBJ databases">
        <title>Updating the genus Pseudomonas: Description of 43 new species and partition of the Pseudomonas putida group.</title>
        <authorList>
            <person name="Girard L."/>
            <person name="Lood C."/>
            <person name="Vandamme P."/>
            <person name="Rokni-Zadeh H."/>
            <person name="Van Noort V."/>
            <person name="Hofte M."/>
            <person name="Lavigne R."/>
            <person name="De Mot R."/>
        </authorList>
    </citation>
    <scope>NUCLEOTIDE SEQUENCE</scope>
    <source>
        <strain evidence="2">SWRI12</strain>
    </source>
</reference>
<evidence type="ECO:0000313" key="3">
    <source>
        <dbReference type="Proteomes" id="UP000636518"/>
    </source>
</evidence>
<dbReference type="RefSeq" id="WP_186707486.1">
    <property type="nucleotide sequence ID" value="NZ_JABWRB020000001.1"/>
</dbReference>
<name>A0A923FFS9_9PSED</name>
<reference evidence="1 3" key="1">
    <citation type="journal article" date="2020" name="Microorganisms">
        <title>Reliable Identification of Environmental Pseudomonas Isolates Using the rpoD Gene.</title>
        <authorList>
            <consortium name="The Broad Institute Genome Sequencing Platform"/>
            <person name="Girard L."/>
            <person name="Lood C."/>
            <person name="Rokni-Zadeh H."/>
            <person name="van Noort V."/>
            <person name="Lavigne R."/>
            <person name="De Mot R."/>
        </authorList>
    </citation>
    <scope>NUCLEOTIDE SEQUENCE</scope>
    <source>
        <strain evidence="1 3">SWRI12</strain>
    </source>
</reference>
<comment type="caution">
    <text evidence="1">The sequence shown here is derived from an EMBL/GenBank/DDBJ whole genome shotgun (WGS) entry which is preliminary data.</text>
</comment>
<dbReference type="EMBL" id="JABWRB010000023">
    <property type="protein sequence ID" value="MBC3391573.1"/>
    <property type="molecule type" value="Genomic_DNA"/>
</dbReference>
<protein>
    <submittedName>
        <fullName evidence="1">Phage tail protein</fullName>
    </submittedName>
</protein>